<keyword evidence="2" id="KW-0808">Transferase</keyword>
<dbReference type="Pfam" id="PF02805">
    <property type="entry name" value="Ada_Zn_binding"/>
    <property type="match status" value="1"/>
</dbReference>
<keyword evidence="5" id="KW-0804">Transcription</keyword>
<dbReference type="InterPro" id="IPR035451">
    <property type="entry name" value="Ada-like_dom_sf"/>
</dbReference>
<evidence type="ECO:0000313" key="8">
    <source>
        <dbReference type="EMBL" id="KOS21507.1"/>
    </source>
</evidence>
<dbReference type="Gene3D" id="1.10.10.60">
    <property type="entry name" value="Homeodomain-like"/>
    <property type="match status" value="1"/>
</dbReference>
<proteinExistence type="predicted"/>
<dbReference type="GO" id="GO:0003700">
    <property type="term" value="F:DNA-binding transcription factor activity"/>
    <property type="evidence" value="ECO:0007669"/>
    <property type="project" value="InterPro"/>
</dbReference>
<sequence>MAMTYLDDAFRWAAVEARDPLADGRFVYAVKTTKVFCRPICKARLARRANVSFFETAELARDAGFRACKRCRPLGTGRMPEDAAVQKVRAFVGARAEKLSTTHDEHDEHDAHDAHGKRELVRRAGRMSLGEMARTTGLSKWHFYRVFKRCVGMTPAAYLEAESQEALHRATMMGLAADVQAYGDWLRQQGVEGWGLTLSEDSSSSSSSSSSSPGLLSLDDVLSWPGGMTDELPA</sequence>
<evidence type="ECO:0000256" key="4">
    <source>
        <dbReference type="ARBA" id="ARBA00023159"/>
    </source>
</evidence>
<dbReference type="GO" id="GO:0006281">
    <property type="term" value="P:DNA repair"/>
    <property type="evidence" value="ECO:0007669"/>
    <property type="project" value="InterPro"/>
</dbReference>
<accession>A0A0M8N217</accession>
<gene>
    <name evidence="8" type="ORF">ESCO_005125</name>
</gene>
<feature type="domain" description="HTH araC/xylS-type" evidence="7">
    <location>
        <begin position="118"/>
        <end position="161"/>
    </location>
</feature>
<dbReference type="AlphaFoldDB" id="A0A0M8N217"/>
<evidence type="ECO:0000256" key="6">
    <source>
        <dbReference type="SAM" id="MobiDB-lite"/>
    </source>
</evidence>
<keyword evidence="9" id="KW-1185">Reference proteome</keyword>
<dbReference type="SUPFAM" id="SSF46689">
    <property type="entry name" value="Homeodomain-like"/>
    <property type="match status" value="1"/>
</dbReference>
<protein>
    <submittedName>
        <fullName evidence="8">Bifunctional transcriptional activator/DNA repair enzyme Ada</fullName>
    </submittedName>
</protein>
<dbReference type="STRING" id="150374.A0A0M8N217"/>
<keyword evidence="4" id="KW-0010">Activator</keyword>
<dbReference type="InterPro" id="IPR018060">
    <property type="entry name" value="HTH_AraC"/>
</dbReference>
<feature type="region of interest" description="Disordered" evidence="6">
    <location>
        <begin position="197"/>
        <end position="234"/>
    </location>
</feature>
<comment type="cofactor">
    <cofactor evidence="1">
        <name>Zn(2+)</name>
        <dbReference type="ChEBI" id="CHEBI:29105"/>
    </cofactor>
</comment>
<reference evidence="8 9" key="1">
    <citation type="submission" date="2015-07" db="EMBL/GenBank/DDBJ databases">
        <title>The genome of the fungus Escovopsis weberi, a specialized disease agent of ant agriculture.</title>
        <authorList>
            <person name="de Man T.J."/>
            <person name="Stajich J.E."/>
            <person name="Kubicek C.P."/>
            <person name="Chenthamara K."/>
            <person name="Atanasova L."/>
            <person name="Druzhinina I.S."/>
            <person name="Birnbaum S."/>
            <person name="Barribeau S.M."/>
            <person name="Teiling C."/>
            <person name="Suen G."/>
            <person name="Currie C."/>
            <person name="Gerardo N.M."/>
        </authorList>
    </citation>
    <scope>NUCLEOTIDE SEQUENCE [LARGE SCALE GENOMIC DNA]</scope>
</reference>
<keyword evidence="2" id="KW-0489">Methyltransferase</keyword>
<keyword evidence="3" id="KW-0805">Transcription regulation</keyword>
<evidence type="ECO:0000256" key="3">
    <source>
        <dbReference type="ARBA" id="ARBA00023015"/>
    </source>
</evidence>
<dbReference type="GO" id="GO:0043565">
    <property type="term" value="F:sequence-specific DNA binding"/>
    <property type="evidence" value="ECO:0007669"/>
    <property type="project" value="InterPro"/>
</dbReference>
<dbReference type="SUPFAM" id="SSF57884">
    <property type="entry name" value="Ada DNA repair protein, N-terminal domain (N-Ada 10)"/>
    <property type="match status" value="1"/>
</dbReference>
<dbReference type="Gene3D" id="3.40.10.10">
    <property type="entry name" value="DNA Methylphosphotriester Repair Domain"/>
    <property type="match status" value="1"/>
</dbReference>
<organism evidence="8 9">
    <name type="scientific">Escovopsis weberi</name>
    <dbReference type="NCBI Taxonomy" id="150374"/>
    <lineage>
        <taxon>Eukaryota</taxon>
        <taxon>Fungi</taxon>
        <taxon>Dikarya</taxon>
        <taxon>Ascomycota</taxon>
        <taxon>Pezizomycotina</taxon>
        <taxon>Sordariomycetes</taxon>
        <taxon>Hypocreomycetidae</taxon>
        <taxon>Hypocreales</taxon>
        <taxon>Hypocreaceae</taxon>
        <taxon>Escovopsis</taxon>
    </lineage>
</organism>
<dbReference type="GO" id="GO:0008270">
    <property type="term" value="F:zinc ion binding"/>
    <property type="evidence" value="ECO:0007669"/>
    <property type="project" value="InterPro"/>
</dbReference>
<evidence type="ECO:0000256" key="5">
    <source>
        <dbReference type="ARBA" id="ARBA00023163"/>
    </source>
</evidence>
<dbReference type="InterPro" id="IPR009057">
    <property type="entry name" value="Homeodomain-like_sf"/>
</dbReference>
<name>A0A0M8N217_ESCWE</name>
<dbReference type="EMBL" id="LGSR01000008">
    <property type="protein sequence ID" value="KOS21507.1"/>
    <property type="molecule type" value="Genomic_DNA"/>
</dbReference>
<comment type="caution">
    <text evidence="8">The sequence shown here is derived from an EMBL/GenBank/DDBJ whole genome shotgun (WGS) entry which is preliminary data.</text>
</comment>
<dbReference type="PROSITE" id="PS01124">
    <property type="entry name" value="HTH_ARAC_FAMILY_2"/>
    <property type="match status" value="1"/>
</dbReference>
<dbReference type="Pfam" id="PF00165">
    <property type="entry name" value="HTH_AraC"/>
    <property type="match status" value="1"/>
</dbReference>
<evidence type="ECO:0000256" key="2">
    <source>
        <dbReference type="ARBA" id="ARBA00022603"/>
    </source>
</evidence>
<feature type="compositionally biased region" description="Low complexity" evidence="6">
    <location>
        <begin position="197"/>
        <end position="223"/>
    </location>
</feature>
<dbReference type="InterPro" id="IPR004026">
    <property type="entry name" value="Ada_DNA_repair_Zn-bd"/>
</dbReference>
<evidence type="ECO:0000313" key="9">
    <source>
        <dbReference type="Proteomes" id="UP000053831"/>
    </source>
</evidence>
<dbReference type="GO" id="GO:0008168">
    <property type="term" value="F:methyltransferase activity"/>
    <property type="evidence" value="ECO:0007669"/>
    <property type="project" value="UniProtKB-KW"/>
</dbReference>
<evidence type="ECO:0000259" key="7">
    <source>
        <dbReference type="PROSITE" id="PS01124"/>
    </source>
</evidence>
<dbReference type="Proteomes" id="UP000053831">
    <property type="component" value="Unassembled WGS sequence"/>
</dbReference>
<dbReference type="OrthoDB" id="2447880at2759"/>
<dbReference type="GO" id="GO:0032259">
    <property type="term" value="P:methylation"/>
    <property type="evidence" value="ECO:0007669"/>
    <property type="project" value="UniProtKB-KW"/>
</dbReference>
<evidence type="ECO:0000256" key="1">
    <source>
        <dbReference type="ARBA" id="ARBA00001947"/>
    </source>
</evidence>